<feature type="non-terminal residue" evidence="1">
    <location>
        <position position="1093"/>
    </location>
</feature>
<name>A0AC60P9I1_IXOPE</name>
<keyword evidence="2" id="KW-1185">Reference proteome</keyword>
<organism evidence="1 2">
    <name type="scientific">Ixodes persulcatus</name>
    <name type="common">Taiga tick</name>
    <dbReference type="NCBI Taxonomy" id="34615"/>
    <lineage>
        <taxon>Eukaryota</taxon>
        <taxon>Metazoa</taxon>
        <taxon>Ecdysozoa</taxon>
        <taxon>Arthropoda</taxon>
        <taxon>Chelicerata</taxon>
        <taxon>Arachnida</taxon>
        <taxon>Acari</taxon>
        <taxon>Parasitiformes</taxon>
        <taxon>Ixodida</taxon>
        <taxon>Ixodoidea</taxon>
        <taxon>Ixodidae</taxon>
        <taxon>Ixodinae</taxon>
        <taxon>Ixodes</taxon>
    </lineage>
</organism>
<proteinExistence type="predicted"/>
<evidence type="ECO:0000313" key="2">
    <source>
        <dbReference type="Proteomes" id="UP000805193"/>
    </source>
</evidence>
<comment type="caution">
    <text evidence="1">The sequence shown here is derived from an EMBL/GenBank/DDBJ whole genome shotgun (WGS) entry which is preliminary data.</text>
</comment>
<accession>A0AC60P9I1</accession>
<dbReference type="EMBL" id="JABSTQ010010989">
    <property type="protein sequence ID" value="KAG0416100.1"/>
    <property type="molecule type" value="Genomic_DNA"/>
</dbReference>
<protein>
    <submittedName>
        <fullName evidence="1">Uncharacterized protein</fullName>
    </submittedName>
</protein>
<sequence>MVFESVAVELVNYVLGDYVENLDTSQLKLGIWGGDINLKDLDIKQSAIDDLDLPFRVAYGHIDKLTLKIPWQSLYNATYSAIVEGIYLVIVPKSDVPKEDKQDTFMEKLTAQIVKNLQIRIRKIHVRYEDAFTIPKHPMSIGVTLYNLSFDTTDENWEPCVLDATAKVVHKALLEEKISSEVAKPTDVSYILGPISSDAKLTMDTKPELSNYKDPGMTLDILVAEITIGISKHQFRNMLALSESLNRMVIAAHYRKYRPDVPIHGNCKIWWRFAYTAILEEQVRRRRRDWSPQHIHEHLVRVRNYKEQYKLKLRSKETAEKLQELENELDVFNITLARRQAELEVEEQLLKNPPKQGWFSSWWYAGDKNTAPSETQVIAEKFEKAMTPAEKQKLYAAIGYQENSVPPEYPVTFVAKRLNFLLKNFSLSVFDESKGNSVIVRVMLDDMSASFEERPRAEAIRLESKIERFRILGFPESPSDFCTLISSENVTTDIKRSLLTFLFETNPLDEKCDQRIHLFAEPVEMIHDSAVVAALADVFRPPEEVSFDKLQAQAVSKLNDIKSMSATGLQHAIEQKKALELLVDLKPSYLIVFEEGRKREGKLFMVVSFGQLYVHGFPRSRKAPTVQDLVRSGSTEDEVLQVMIAQAYEKYTVKLTAAEAIICPPGKDWRPALKSGKSDLHVLQPTDIIIDIQKCIVADNVRLPKVKVTGRLPLLRVSVTDFKLVQVLKVLYSIPGMESSTTAPVVVQDAPALLSAESELPTKIGTETALNVVPKSEQSSSTGESGSCNDYESTDVDLNFEITEVVLEISQLTEGKLSPILFFQAINLGLKIELRPLDMSVQLCLKKALLQHVLFSAPGQTGPLKIIDSNENPGTGNTICLLYVQTNKKHPEFDTVRGSVLQKVTLDVSELVLVLHEESMSSLLTLSNHMSEQLGSIGAQVEQTSSQELVQATAAKPLGSKPSPAGRRGTSSVVVNMDVFAMLSGFTLAICNQSRTICNILVRGVEAGMTTYPTKTILKMNLKTVGIHDPTPGTVHKDILSIAGDEVLNLDIATYEESGAEGYVHMDRVDIDIKGTFGRMHFTFLYRFYLDVM</sequence>
<gene>
    <name evidence="1" type="ORF">HPB47_006706</name>
</gene>
<dbReference type="Proteomes" id="UP000805193">
    <property type="component" value="Unassembled WGS sequence"/>
</dbReference>
<reference evidence="1 2" key="1">
    <citation type="journal article" date="2020" name="Cell">
        <title>Large-Scale Comparative Analyses of Tick Genomes Elucidate Their Genetic Diversity and Vector Capacities.</title>
        <authorList>
            <consortium name="Tick Genome and Microbiome Consortium (TIGMIC)"/>
            <person name="Jia N."/>
            <person name="Wang J."/>
            <person name="Shi W."/>
            <person name="Du L."/>
            <person name="Sun Y."/>
            <person name="Zhan W."/>
            <person name="Jiang J.F."/>
            <person name="Wang Q."/>
            <person name="Zhang B."/>
            <person name="Ji P."/>
            <person name="Bell-Sakyi L."/>
            <person name="Cui X.M."/>
            <person name="Yuan T.T."/>
            <person name="Jiang B.G."/>
            <person name="Yang W.F."/>
            <person name="Lam T.T."/>
            <person name="Chang Q.C."/>
            <person name="Ding S.J."/>
            <person name="Wang X.J."/>
            <person name="Zhu J.G."/>
            <person name="Ruan X.D."/>
            <person name="Zhao L."/>
            <person name="Wei J.T."/>
            <person name="Ye R.Z."/>
            <person name="Que T.C."/>
            <person name="Du C.H."/>
            <person name="Zhou Y.H."/>
            <person name="Cheng J.X."/>
            <person name="Dai P.F."/>
            <person name="Guo W.B."/>
            <person name="Han X.H."/>
            <person name="Huang E.J."/>
            <person name="Li L.F."/>
            <person name="Wei W."/>
            <person name="Gao Y.C."/>
            <person name="Liu J.Z."/>
            <person name="Shao H.Z."/>
            <person name="Wang X."/>
            <person name="Wang C.C."/>
            <person name="Yang T.C."/>
            <person name="Huo Q.B."/>
            <person name="Li W."/>
            <person name="Chen H.Y."/>
            <person name="Chen S.E."/>
            <person name="Zhou L.G."/>
            <person name="Ni X.B."/>
            <person name="Tian J.H."/>
            <person name="Sheng Y."/>
            <person name="Liu T."/>
            <person name="Pan Y.S."/>
            <person name="Xia L.Y."/>
            <person name="Li J."/>
            <person name="Zhao F."/>
            <person name="Cao W.C."/>
        </authorList>
    </citation>
    <scope>NUCLEOTIDE SEQUENCE [LARGE SCALE GENOMIC DNA]</scope>
    <source>
        <strain evidence="1">Iper-2018</strain>
    </source>
</reference>
<evidence type="ECO:0000313" key="1">
    <source>
        <dbReference type="EMBL" id="KAG0416100.1"/>
    </source>
</evidence>